<gene>
    <name evidence="2" type="ORF">V6N11_011433</name>
</gene>
<proteinExistence type="predicted"/>
<evidence type="ECO:0000313" key="2">
    <source>
        <dbReference type="EMBL" id="KAK9021446.1"/>
    </source>
</evidence>
<accession>A0ABR2S883</accession>
<organism evidence="2 3">
    <name type="scientific">Hibiscus sabdariffa</name>
    <name type="common">roselle</name>
    <dbReference type="NCBI Taxonomy" id="183260"/>
    <lineage>
        <taxon>Eukaryota</taxon>
        <taxon>Viridiplantae</taxon>
        <taxon>Streptophyta</taxon>
        <taxon>Embryophyta</taxon>
        <taxon>Tracheophyta</taxon>
        <taxon>Spermatophyta</taxon>
        <taxon>Magnoliopsida</taxon>
        <taxon>eudicotyledons</taxon>
        <taxon>Gunneridae</taxon>
        <taxon>Pentapetalae</taxon>
        <taxon>rosids</taxon>
        <taxon>malvids</taxon>
        <taxon>Malvales</taxon>
        <taxon>Malvaceae</taxon>
        <taxon>Malvoideae</taxon>
        <taxon>Hibiscus</taxon>
    </lineage>
</organism>
<dbReference type="Proteomes" id="UP001396334">
    <property type="component" value="Unassembled WGS sequence"/>
</dbReference>
<evidence type="ECO:0000256" key="1">
    <source>
        <dbReference type="SAM" id="MobiDB-lite"/>
    </source>
</evidence>
<dbReference type="EMBL" id="JBBPBN010000016">
    <property type="protein sequence ID" value="KAK9021446.1"/>
    <property type="molecule type" value="Genomic_DNA"/>
</dbReference>
<keyword evidence="3" id="KW-1185">Reference proteome</keyword>
<comment type="caution">
    <text evidence="2">The sequence shown here is derived from an EMBL/GenBank/DDBJ whole genome shotgun (WGS) entry which is preliminary data.</text>
</comment>
<sequence length="241" mass="26642">MGGGCNRSVELLLSQVVNLGMALLCHGIKFAGCGRRIAKANSILMMWASYGLIGEVKVDNLDVLGIIQQAINAKKIPSLIRCQIAALRLYQSKACGHQILHPHSNTARVQPTRHQPDHSGGAKAKPIADARVRHSREWQVKGRLIRGFMSAEFDLALIGAQLQLCFSSSSTTVCARLFFTALLAVSCMILCFFRQRLNLVFPAVSMRLRPKKTCSGVECFGGFHIKQRVFYLFLFLRGAHT</sequence>
<feature type="region of interest" description="Disordered" evidence="1">
    <location>
        <begin position="106"/>
        <end position="126"/>
    </location>
</feature>
<reference evidence="2 3" key="1">
    <citation type="journal article" date="2024" name="G3 (Bethesda)">
        <title>Genome assembly of Hibiscus sabdariffa L. provides insights into metabolisms of medicinal natural products.</title>
        <authorList>
            <person name="Kim T."/>
        </authorList>
    </citation>
    <scope>NUCLEOTIDE SEQUENCE [LARGE SCALE GENOMIC DNA]</scope>
    <source>
        <strain evidence="2">TK-2024</strain>
        <tissue evidence="2">Old leaves</tissue>
    </source>
</reference>
<evidence type="ECO:0000313" key="3">
    <source>
        <dbReference type="Proteomes" id="UP001396334"/>
    </source>
</evidence>
<name>A0ABR2S883_9ROSI</name>
<protein>
    <submittedName>
        <fullName evidence="2">Uncharacterized protein</fullName>
    </submittedName>
</protein>